<organism evidence="2 3">
    <name type="scientific">Robertmurraya siralis</name>
    <dbReference type="NCBI Taxonomy" id="77777"/>
    <lineage>
        <taxon>Bacteria</taxon>
        <taxon>Bacillati</taxon>
        <taxon>Bacillota</taxon>
        <taxon>Bacilli</taxon>
        <taxon>Bacillales</taxon>
        <taxon>Bacillaceae</taxon>
        <taxon>Robertmurraya</taxon>
    </lineage>
</organism>
<evidence type="ECO:0000313" key="2">
    <source>
        <dbReference type="EMBL" id="GIN63730.1"/>
    </source>
</evidence>
<feature type="compositionally biased region" description="Basic and acidic residues" evidence="1">
    <location>
        <begin position="24"/>
        <end position="36"/>
    </location>
</feature>
<evidence type="ECO:0000313" key="3">
    <source>
        <dbReference type="Proteomes" id="UP000682111"/>
    </source>
</evidence>
<dbReference type="AlphaFoldDB" id="A0A919WKM5"/>
<keyword evidence="3" id="KW-1185">Reference proteome</keyword>
<reference evidence="2" key="1">
    <citation type="submission" date="2021-03" db="EMBL/GenBank/DDBJ databases">
        <title>Antimicrobial resistance genes in bacteria isolated from Japanese honey, and their potential for conferring macrolide and lincosamide resistance in the American foulbrood pathogen Paenibacillus larvae.</title>
        <authorList>
            <person name="Okamoto M."/>
            <person name="Kumagai M."/>
            <person name="Kanamori H."/>
            <person name="Takamatsu D."/>
        </authorList>
    </citation>
    <scope>NUCLEOTIDE SEQUENCE</scope>
    <source>
        <strain evidence="2">J27TS8</strain>
    </source>
</reference>
<gene>
    <name evidence="2" type="ORF">J27TS8_37230</name>
</gene>
<protein>
    <submittedName>
        <fullName evidence="2">Uncharacterized protein</fullName>
    </submittedName>
</protein>
<feature type="region of interest" description="Disordered" evidence="1">
    <location>
        <begin position="1"/>
        <end position="50"/>
    </location>
</feature>
<sequence length="50" mass="5872">MARTEEVEEAREGSPECTMYTRTEGTKLTKRSEGDRQPTPSTEVKLRRRW</sequence>
<comment type="caution">
    <text evidence="2">The sequence shown here is derived from an EMBL/GenBank/DDBJ whole genome shotgun (WGS) entry which is preliminary data.</text>
</comment>
<dbReference type="Proteomes" id="UP000682111">
    <property type="component" value="Unassembled WGS sequence"/>
</dbReference>
<proteinExistence type="predicted"/>
<dbReference type="EMBL" id="BORC01000007">
    <property type="protein sequence ID" value="GIN63730.1"/>
    <property type="molecule type" value="Genomic_DNA"/>
</dbReference>
<evidence type="ECO:0000256" key="1">
    <source>
        <dbReference type="SAM" id="MobiDB-lite"/>
    </source>
</evidence>
<accession>A0A919WKM5</accession>
<name>A0A919WKM5_9BACI</name>